<evidence type="ECO:0000256" key="3">
    <source>
        <dbReference type="SAM" id="Phobius"/>
    </source>
</evidence>
<dbReference type="InterPro" id="IPR003719">
    <property type="entry name" value="Phenazine_PhzF-like"/>
</dbReference>
<dbReference type="Pfam" id="PF02567">
    <property type="entry name" value="PhzC-PhzF"/>
    <property type="match status" value="1"/>
</dbReference>
<dbReference type="GO" id="GO:0016853">
    <property type="term" value="F:isomerase activity"/>
    <property type="evidence" value="ECO:0007669"/>
    <property type="project" value="UniProtKB-KW"/>
</dbReference>
<dbReference type="NCBIfam" id="TIGR00654">
    <property type="entry name" value="PhzF_family"/>
    <property type="match status" value="1"/>
</dbReference>
<keyword evidence="3" id="KW-0472">Membrane</keyword>
<dbReference type="AlphaFoldDB" id="A0AAQ3MTK9"/>
<name>A0AAQ3MTK9_VIGMU</name>
<sequence>MQWPVAARALTSLTVQARELIKLFLLLCAALEILSCSFVWRVFDMAKKPVKYFVVDAFTDVPFKGNPAAVCFLEEEEERSDHWLQALAAEFNISQTCFLTRIVDSDNPLDSLNATSNPRFRLRWFTPITEVKLCGHGTLAAAHTLFSSGFVHTNIIEFVTLSGLLTAKLIPAINISSASNLQNGETDYGFYIELDFPADPVTDFNLDQTSLVSGALIGASIIDIRRTQVTDDILVVVKSGENVTEVKPQLDAIVKCSGRGIIVSGIAPPGSGFDFYSRFFCPKFGINEDPACGTAHCSLACYWSKKLGKYDLKAYQASPRGAIFNISYDEQNQRVLLRGKAVDAFTESAFKGNPAAVCLLEEEREESWMQSLATEFNLSETCYLTRIADSDRSDISPSGSLNDRFNLRWFTPTTEVELCGHATLASAHVLFSCGLVKSNIIEFFTLSGVLTAKKVPGINESGAPDDGFFVELDFPADTVAEFNGADISQISAALNGAHIIDVKRTTIGDNLLVELASGKAVVELQPDIGAIEKCPGGGILVTGTASPESGFDYYCRTFFPKFGINERDVETLVDLLQDPITGSAQCALAPYWAKKLGRCDLSAYAASSRSGVVHVHFDEQSKRILMRGNAVTVMDGSVLV</sequence>
<proteinExistence type="inferred from homology"/>
<dbReference type="PANTHER" id="PTHR13774">
    <property type="entry name" value="PHENAZINE BIOSYNTHESIS PROTEIN"/>
    <property type="match status" value="1"/>
</dbReference>
<dbReference type="GO" id="GO:0005737">
    <property type="term" value="C:cytoplasm"/>
    <property type="evidence" value="ECO:0007669"/>
    <property type="project" value="TreeGrafter"/>
</dbReference>
<feature type="transmembrane region" description="Helical" evidence="3">
    <location>
        <begin position="20"/>
        <end position="43"/>
    </location>
</feature>
<keyword evidence="5" id="KW-1185">Reference proteome</keyword>
<dbReference type="PANTHER" id="PTHR13774:SF17">
    <property type="entry name" value="PHENAZINE BIOSYNTHESIS-LIKE DOMAIN-CONTAINING PROTEIN"/>
    <property type="match status" value="1"/>
</dbReference>
<keyword evidence="3" id="KW-1133">Transmembrane helix</keyword>
<keyword evidence="3" id="KW-0812">Transmembrane</keyword>
<dbReference type="SUPFAM" id="SSF54506">
    <property type="entry name" value="Diaminopimelate epimerase-like"/>
    <property type="match status" value="2"/>
</dbReference>
<protein>
    <submittedName>
        <fullName evidence="4">Uncharacterized protein</fullName>
    </submittedName>
</protein>
<keyword evidence="2" id="KW-0413">Isomerase</keyword>
<dbReference type="Proteomes" id="UP001374535">
    <property type="component" value="Chromosome 9"/>
</dbReference>
<evidence type="ECO:0000256" key="2">
    <source>
        <dbReference type="ARBA" id="ARBA00023235"/>
    </source>
</evidence>
<organism evidence="4 5">
    <name type="scientific">Vigna mungo</name>
    <name type="common">Black gram</name>
    <name type="synonym">Phaseolus mungo</name>
    <dbReference type="NCBI Taxonomy" id="3915"/>
    <lineage>
        <taxon>Eukaryota</taxon>
        <taxon>Viridiplantae</taxon>
        <taxon>Streptophyta</taxon>
        <taxon>Embryophyta</taxon>
        <taxon>Tracheophyta</taxon>
        <taxon>Spermatophyta</taxon>
        <taxon>Magnoliopsida</taxon>
        <taxon>eudicotyledons</taxon>
        <taxon>Gunneridae</taxon>
        <taxon>Pentapetalae</taxon>
        <taxon>rosids</taxon>
        <taxon>fabids</taxon>
        <taxon>Fabales</taxon>
        <taxon>Fabaceae</taxon>
        <taxon>Papilionoideae</taxon>
        <taxon>50 kb inversion clade</taxon>
        <taxon>NPAAA clade</taxon>
        <taxon>indigoferoid/millettioid clade</taxon>
        <taxon>Phaseoleae</taxon>
        <taxon>Vigna</taxon>
    </lineage>
</organism>
<reference evidence="4 5" key="1">
    <citation type="journal article" date="2023" name="Life. Sci Alliance">
        <title>Evolutionary insights into 3D genome organization and epigenetic landscape of Vigna mungo.</title>
        <authorList>
            <person name="Junaid A."/>
            <person name="Singh B."/>
            <person name="Bhatia S."/>
        </authorList>
    </citation>
    <scope>NUCLEOTIDE SEQUENCE [LARGE SCALE GENOMIC DNA]</scope>
    <source>
        <strain evidence="4">Urdbean</strain>
    </source>
</reference>
<evidence type="ECO:0000313" key="4">
    <source>
        <dbReference type="EMBL" id="WVY96634.1"/>
    </source>
</evidence>
<dbReference type="Gene3D" id="3.10.310.10">
    <property type="entry name" value="Diaminopimelate Epimerase, Chain A, domain 1"/>
    <property type="match status" value="4"/>
</dbReference>
<evidence type="ECO:0000256" key="1">
    <source>
        <dbReference type="ARBA" id="ARBA00008270"/>
    </source>
</evidence>
<accession>A0AAQ3MTK9</accession>
<comment type="similarity">
    <text evidence="1">Belongs to the PhzF family.</text>
</comment>
<gene>
    <name evidence="4" type="ORF">V8G54_028785</name>
</gene>
<evidence type="ECO:0000313" key="5">
    <source>
        <dbReference type="Proteomes" id="UP001374535"/>
    </source>
</evidence>
<dbReference type="EMBL" id="CP144692">
    <property type="protein sequence ID" value="WVY96634.1"/>
    <property type="molecule type" value="Genomic_DNA"/>
</dbReference>